<comment type="caution">
    <text evidence="1">The sequence shown here is derived from an EMBL/GenBank/DDBJ whole genome shotgun (WGS) entry which is preliminary data.</text>
</comment>
<sequence length="66" mass="7385">MDCHRRHYSSHYHLILTGKYAPLGLITAALKPLSSEIFIVTASGMSSDRRTSRVSLRHFSLTHCGV</sequence>
<evidence type="ECO:0000313" key="2">
    <source>
        <dbReference type="Proteomes" id="UP000284853"/>
    </source>
</evidence>
<name>A0ABX9PV69_9GAMM</name>
<protein>
    <submittedName>
        <fullName evidence="1">Uncharacterized protein</fullName>
    </submittedName>
</protein>
<proteinExistence type="predicted"/>
<gene>
    <name evidence="1" type="ORF">CKQ54_11150</name>
</gene>
<dbReference type="Proteomes" id="UP000284853">
    <property type="component" value="Unassembled WGS sequence"/>
</dbReference>
<accession>A0ABX9PV69</accession>
<organism evidence="1 2">
    <name type="scientific">Rahnella variigena</name>
    <dbReference type="NCBI Taxonomy" id="574964"/>
    <lineage>
        <taxon>Bacteria</taxon>
        <taxon>Pseudomonadati</taxon>
        <taxon>Pseudomonadota</taxon>
        <taxon>Gammaproteobacteria</taxon>
        <taxon>Enterobacterales</taxon>
        <taxon>Yersiniaceae</taxon>
        <taxon>Rahnella</taxon>
    </lineage>
</organism>
<dbReference type="EMBL" id="NSDJ01000001">
    <property type="protein sequence ID" value="RKF68885.1"/>
    <property type="molecule type" value="Genomic_DNA"/>
</dbReference>
<reference evidence="1 2" key="1">
    <citation type="submission" date="2017-08" db="EMBL/GenBank/DDBJ databases">
        <title>Comparative genomics of bacteria isolated from necrotic lesions of AOD affected trees.</title>
        <authorList>
            <person name="Doonan J."/>
            <person name="Denman S."/>
            <person name="Mcdonald J.E."/>
        </authorList>
    </citation>
    <scope>NUCLEOTIDE SEQUENCE [LARGE SCALE GENOMIC DNA]</scope>
    <source>
        <strain evidence="1 2">CIP 105588</strain>
    </source>
</reference>
<evidence type="ECO:0000313" key="1">
    <source>
        <dbReference type="EMBL" id="RKF68885.1"/>
    </source>
</evidence>
<keyword evidence="2" id="KW-1185">Reference proteome</keyword>